<dbReference type="GO" id="GO:0016491">
    <property type="term" value="F:oxidoreductase activity"/>
    <property type="evidence" value="ECO:0007669"/>
    <property type="project" value="UniProtKB-KW"/>
</dbReference>
<dbReference type="AlphaFoldDB" id="A0A1H1AUU3"/>
<evidence type="ECO:0000256" key="3">
    <source>
        <dbReference type="ARBA" id="ARBA00023002"/>
    </source>
</evidence>
<keyword evidence="6" id="KW-0472">Membrane</keyword>
<keyword evidence="8" id="KW-0413">Isomerase</keyword>
<keyword evidence="3" id="KW-0560">Oxidoreductase</keyword>
<evidence type="ECO:0000256" key="6">
    <source>
        <dbReference type="SAM" id="Phobius"/>
    </source>
</evidence>
<dbReference type="Gene3D" id="3.40.30.10">
    <property type="entry name" value="Glutaredoxin"/>
    <property type="match status" value="1"/>
</dbReference>
<dbReference type="InterPro" id="IPR013766">
    <property type="entry name" value="Thioredoxin_domain"/>
</dbReference>
<dbReference type="RefSeq" id="WP_236777284.1">
    <property type="nucleotide sequence ID" value="NZ_CP018863.1"/>
</dbReference>
<dbReference type="GO" id="GO:0016853">
    <property type="term" value="F:isomerase activity"/>
    <property type="evidence" value="ECO:0007669"/>
    <property type="project" value="UniProtKB-KW"/>
</dbReference>
<dbReference type="EMBL" id="FNKH01000002">
    <property type="protein sequence ID" value="SDQ43422.1"/>
    <property type="molecule type" value="Genomic_DNA"/>
</dbReference>
<dbReference type="Pfam" id="PF13462">
    <property type="entry name" value="Thioredoxin_4"/>
    <property type="match status" value="1"/>
</dbReference>
<feature type="transmembrane region" description="Helical" evidence="6">
    <location>
        <begin position="12"/>
        <end position="32"/>
    </location>
</feature>
<gene>
    <name evidence="8" type="ORF">SAMN04489742_1099</name>
</gene>
<evidence type="ECO:0000256" key="1">
    <source>
        <dbReference type="ARBA" id="ARBA00005791"/>
    </source>
</evidence>
<protein>
    <submittedName>
        <fullName evidence="8">Protein-disulfide isomerase</fullName>
    </submittedName>
</protein>
<proteinExistence type="inferred from homology"/>
<keyword evidence="2" id="KW-0732">Signal</keyword>
<sequence length="222" mass="23989">MTAKSSISLPNKIAIGLIVATVVVVIGIVALINTKDAATQTTPTEAAEVMRADSHRLSTAEDEKAVLVEFLDFECESCLAAYPFIEDLRSTYEGELTIVNRYFPLAGHPNSMNAAIAVEAAAAQGKFEDMYHRMFETQKEWSHSAESRAATFRGYAEDLGLDMAAYDDAVADPATAARIEQDKNDGTALGVSGTPTFFLDGKLIEPSSLEEFEQLVKDAIAN</sequence>
<keyword evidence="5" id="KW-0676">Redox-active center</keyword>
<evidence type="ECO:0000256" key="4">
    <source>
        <dbReference type="ARBA" id="ARBA00023157"/>
    </source>
</evidence>
<dbReference type="STRING" id="37928.SAMN04489742_1099"/>
<keyword evidence="6" id="KW-0812">Transmembrane</keyword>
<keyword evidence="9" id="KW-1185">Reference proteome</keyword>
<name>A0A1H1AUU3_9MICC</name>
<keyword evidence="4" id="KW-1015">Disulfide bond</keyword>
<comment type="similarity">
    <text evidence="1">Belongs to the thioredoxin family. DsbA subfamily.</text>
</comment>
<dbReference type="InterPro" id="IPR012336">
    <property type="entry name" value="Thioredoxin-like_fold"/>
</dbReference>
<dbReference type="PANTHER" id="PTHR13887">
    <property type="entry name" value="GLUTATHIONE S-TRANSFERASE KAPPA"/>
    <property type="match status" value="1"/>
</dbReference>
<keyword evidence="6" id="KW-1133">Transmembrane helix</keyword>
<evidence type="ECO:0000256" key="5">
    <source>
        <dbReference type="ARBA" id="ARBA00023284"/>
    </source>
</evidence>
<dbReference type="PANTHER" id="PTHR13887:SF14">
    <property type="entry name" value="DISULFIDE BOND FORMATION PROTEIN D"/>
    <property type="match status" value="1"/>
</dbReference>
<evidence type="ECO:0000256" key="2">
    <source>
        <dbReference type="ARBA" id="ARBA00022729"/>
    </source>
</evidence>
<evidence type="ECO:0000259" key="7">
    <source>
        <dbReference type="PROSITE" id="PS51352"/>
    </source>
</evidence>
<dbReference type="PROSITE" id="PS51352">
    <property type="entry name" value="THIOREDOXIN_2"/>
    <property type="match status" value="1"/>
</dbReference>
<organism evidence="8 9">
    <name type="scientific">Crystallibacter crystallopoietes</name>
    <dbReference type="NCBI Taxonomy" id="37928"/>
    <lineage>
        <taxon>Bacteria</taxon>
        <taxon>Bacillati</taxon>
        <taxon>Actinomycetota</taxon>
        <taxon>Actinomycetes</taxon>
        <taxon>Micrococcales</taxon>
        <taxon>Micrococcaceae</taxon>
        <taxon>Crystallibacter</taxon>
    </lineage>
</organism>
<dbReference type="InterPro" id="IPR036249">
    <property type="entry name" value="Thioredoxin-like_sf"/>
</dbReference>
<feature type="domain" description="Thioredoxin" evidence="7">
    <location>
        <begin position="30"/>
        <end position="221"/>
    </location>
</feature>
<reference evidence="8 9" key="1">
    <citation type="submission" date="2016-10" db="EMBL/GenBank/DDBJ databases">
        <authorList>
            <person name="de Groot N.N."/>
        </authorList>
    </citation>
    <scope>NUCLEOTIDE SEQUENCE [LARGE SCALE GENOMIC DNA]</scope>
    <source>
        <strain evidence="8 9">DSM 20117</strain>
    </source>
</reference>
<evidence type="ECO:0000313" key="8">
    <source>
        <dbReference type="EMBL" id="SDQ43422.1"/>
    </source>
</evidence>
<accession>A0A1H1AUU3</accession>
<dbReference type="SUPFAM" id="SSF52833">
    <property type="entry name" value="Thioredoxin-like"/>
    <property type="match status" value="1"/>
</dbReference>
<dbReference type="Proteomes" id="UP000181917">
    <property type="component" value="Unassembled WGS sequence"/>
</dbReference>
<evidence type="ECO:0000313" key="9">
    <source>
        <dbReference type="Proteomes" id="UP000181917"/>
    </source>
</evidence>